<protein>
    <submittedName>
        <fullName evidence="1">Uncharacterized protein</fullName>
    </submittedName>
</protein>
<comment type="caution">
    <text evidence="1">The sequence shown here is derived from an EMBL/GenBank/DDBJ whole genome shotgun (WGS) entry which is preliminary data.</text>
</comment>
<proteinExistence type="predicted"/>
<name>A0AAD5MT33_PARTN</name>
<sequence>MLPKLWPTMLDLSGRGGGATELTELFITLAWCYHEFRKFDGSIGPSDGIFEL</sequence>
<gene>
    <name evidence="1" type="ORF">KIN20_005649</name>
</gene>
<evidence type="ECO:0000313" key="1">
    <source>
        <dbReference type="EMBL" id="KAJ1349964.1"/>
    </source>
</evidence>
<organism evidence="1 2">
    <name type="scientific">Parelaphostrongylus tenuis</name>
    <name type="common">Meningeal worm</name>
    <dbReference type="NCBI Taxonomy" id="148309"/>
    <lineage>
        <taxon>Eukaryota</taxon>
        <taxon>Metazoa</taxon>
        <taxon>Ecdysozoa</taxon>
        <taxon>Nematoda</taxon>
        <taxon>Chromadorea</taxon>
        <taxon>Rhabditida</taxon>
        <taxon>Rhabditina</taxon>
        <taxon>Rhabditomorpha</taxon>
        <taxon>Strongyloidea</taxon>
        <taxon>Metastrongylidae</taxon>
        <taxon>Parelaphostrongylus</taxon>
    </lineage>
</organism>
<evidence type="ECO:0000313" key="2">
    <source>
        <dbReference type="Proteomes" id="UP001196413"/>
    </source>
</evidence>
<dbReference type="Proteomes" id="UP001196413">
    <property type="component" value="Unassembled WGS sequence"/>
</dbReference>
<keyword evidence="2" id="KW-1185">Reference proteome</keyword>
<dbReference type="EMBL" id="JAHQIW010000780">
    <property type="protein sequence ID" value="KAJ1349964.1"/>
    <property type="molecule type" value="Genomic_DNA"/>
</dbReference>
<dbReference type="AlphaFoldDB" id="A0AAD5MT33"/>
<reference evidence="1" key="1">
    <citation type="submission" date="2021-06" db="EMBL/GenBank/DDBJ databases">
        <title>Parelaphostrongylus tenuis whole genome reference sequence.</title>
        <authorList>
            <person name="Garwood T.J."/>
            <person name="Larsen P.A."/>
            <person name="Fountain-Jones N.M."/>
            <person name="Garbe J.R."/>
            <person name="Macchietto M.G."/>
            <person name="Kania S.A."/>
            <person name="Gerhold R.W."/>
            <person name="Richards J.E."/>
            <person name="Wolf T.M."/>
        </authorList>
    </citation>
    <scope>NUCLEOTIDE SEQUENCE</scope>
    <source>
        <strain evidence="1">MNPRO001-30</strain>
        <tissue evidence="1">Meninges</tissue>
    </source>
</reference>
<accession>A0AAD5MT33</accession>